<dbReference type="CDD" id="cd01639">
    <property type="entry name" value="IMPase"/>
    <property type="match status" value="1"/>
</dbReference>
<dbReference type="PANTHER" id="PTHR20854">
    <property type="entry name" value="INOSITOL MONOPHOSPHATASE"/>
    <property type="match status" value="1"/>
</dbReference>
<dbReference type="GO" id="GO:0046854">
    <property type="term" value="P:phosphatidylinositol phosphate biosynthetic process"/>
    <property type="evidence" value="ECO:0007669"/>
    <property type="project" value="InterPro"/>
</dbReference>
<dbReference type="InterPro" id="IPR020552">
    <property type="entry name" value="Inositol_monoPase_Li-sen"/>
</dbReference>
<dbReference type="PROSITE" id="PS00629">
    <property type="entry name" value="IMP_1"/>
    <property type="match status" value="1"/>
</dbReference>
<dbReference type="FunFam" id="3.30.540.10:FF:000004">
    <property type="entry name" value="Inositol-1-monophosphatase"/>
    <property type="match status" value="1"/>
</dbReference>
<dbReference type="Pfam" id="PF00459">
    <property type="entry name" value="Inositol_P"/>
    <property type="match status" value="1"/>
</dbReference>
<dbReference type="InterPro" id="IPR020583">
    <property type="entry name" value="Inositol_monoP_metal-BS"/>
</dbReference>
<evidence type="ECO:0000256" key="2">
    <source>
        <dbReference type="ARBA" id="ARBA00001946"/>
    </source>
</evidence>
<evidence type="ECO:0000256" key="8">
    <source>
        <dbReference type="PIRSR" id="PIRSR600760-2"/>
    </source>
</evidence>
<organism evidence="10 11">
    <name type="scientific">Dimorphilus gyrociliatus</name>
    <dbReference type="NCBI Taxonomy" id="2664684"/>
    <lineage>
        <taxon>Eukaryota</taxon>
        <taxon>Metazoa</taxon>
        <taxon>Spiralia</taxon>
        <taxon>Lophotrochozoa</taxon>
        <taxon>Annelida</taxon>
        <taxon>Polychaeta</taxon>
        <taxon>Polychaeta incertae sedis</taxon>
        <taxon>Dinophilidae</taxon>
        <taxon>Dimorphilus</taxon>
    </lineage>
</organism>
<evidence type="ECO:0000256" key="7">
    <source>
        <dbReference type="ARBA" id="ARBA00022842"/>
    </source>
</evidence>
<accession>A0A7I8V411</accession>
<comment type="cofactor">
    <cofactor evidence="2 8 9">
        <name>Mg(2+)</name>
        <dbReference type="ChEBI" id="CHEBI:18420"/>
    </cofactor>
</comment>
<evidence type="ECO:0000313" key="10">
    <source>
        <dbReference type="EMBL" id="CAD5110822.1"/>
    </source>
</evidence>
<dbReference type="GO" id="GO:0007165">
    <property type="term" value="P:signal transduction"/>
    <property type="evidence" value="ECO:0007669"/>
    <property type="project" value="TreeGrafter"/>
</dbReference>
<reference evidence="10 11" key="1">
    <citation type="submission" date="2020-08" db="EMBL/GenBank/DDBJ databases">
        <authorList>
            <person name="Hejnol A."/>
        </authorList>
    </citation>
    <scope>NUCLEOTIDE SEQUENCE [LARGE SCALE GENOMIC DNA]</scope>
</reference>
<feature type="binding site" evidence="8">
    <location>
        <position position="90"/>
    </location>
    <ligand>
        <name>Mg(2+)</name>
        <dbReference type="ChEBI" id="CHEBI:18420"/>
        <label>2</label>
    </ligand>
</feature>
<comment type="caution">
    <text evidence="10">The sequence shown here is derived from an EMBL/GenBank/DDBJ whole genome shotgun (WGS) entry which is preliminary data.</text>
</comment>
<dbReference type="EC" id="3.1.3.25" evidence="9"/>
<dbReference type="PRINTS" id="PR00378">
    <property type="entry name" value="LIIMPHPHTASE"/>
</dbReference>
<evidence type="ECO:0000313" key="11">
    <source>
        <dbReference type="Proteomes" id="UP000549394"/>
    </source>
</evidence>
<sequence length="188" mass="21445">MDHDIENYYRTAEKLCRHAGEVIKEAFYQDKLVEQKSSIGDLVTETDKKVEDMVVRKLLEIFPSHEFIGEENTAAGKENILSDKPTWVIDPIDGTNNFVHRFPFVCISVGLLIEKKPVVGIIYNPITDEYYHAIKGQGAFCNGERIHVKKTEELKDALLCTEFGSSRDKDILDVKLGNMRKIIDYVHG</sequence>
<keyword evidence="11" id="KW-1185">Reference proteome</keyword>
<feature type="binding site" evidence="8">
    <location>
        <position position="70"/>
    </location>
    <ligand>
        <name>Mg(2+)</name>
        <dbReference type="ChEBI" id="CHEBI:18420"/>
        <label>1</label>
        <note>catalytic</note>
    </ligand>
</feature>
<keyword evidence="5 8" id="KW-0479">Metal-binding</keyword>
<keyword evidence="7 8" id="KW-0460">Magnesium</keyword>
<evidence type="ECO:0000256" key="5">
    <source>
        <dbReference type="ARBA" id="ARBA00022723"/>
    </source>
</evidence>
<evidence type="ECO:0000256" key="1">
    <source>
        <dbReference type="ARBA" id="ARBA00001033"/>
    </source>
</evidence>
<feature type="binding site" evidence="8">
    <location>
        <position position="93"/>
    </location>
    <ligand>
        <name>Mg(2+)</name>
        <dbReference type="ChEBI" id="CHEBI:18420"/>
        <label>2</label>
    </ligand>
</feature>
<dbReference type="GO" id="GO:0046872">
    <property type="term" value="F:metal ion binding"/>
    <property type="evidence" value="ECO:0007669"/>
    <property type="project" value="UniProtKB-KW"/>
</dbReference>
<dbReference type="EMBL" id="CAJFCJ010000001">
    <property type="protein sequence ID" value="CAD5110822.1"/>
    <property type="molecule type" value="Genomic_DNA"/>
</dbReference>
<dbReference type="InterPro" id="IPR033942">
    <property type="entry name" value="IMPase"/>
</dbReference>
<evidence type="ECO:0000256" key="4">
    <source>
        <dbReference type="ARBA" id="ARBA00009759"/>
    </source>
</evidence>
<evidence type="ECO:0000256" key="6">
    <source>
        <dbReference type="ARBA" id="ARBA00022801"/>
    </source>
</evidence>
<dbReference type="GO" id="GO:0008934">
    <property type="term" value="F:inositol monophosphate 1-phosphatase activity"/>
    <property type="evidence" value="ECO:0007669"/>
    <property type="project" value="InterPro"/>
</dbReference>
<evidence type="ECO:0000256" key="9">
    <source>
        <dbReference type="RuleBase" id="RU364068"/>
    </source>
</evidence>
<dbReference type="SUPFAM" id="SSF56655">
    <property type="entry name" value="Carbohydrate phosphatase"/>
    <property type="match status" value="1"/>
</dbReference>
<dbReference type="PANTHER" id="PTHR20854:SF4">
    <property type="entry name" value="INOSITOL-1-MONOPHOSPHATASE-RELATED"/>
    <property type="match status" value="1"/>
</dbReference>
<dbReference type="OrthoDB" id="10254945at2759"/>
<proteinExistence type="inferred from homology"/>
<comment type="catalytic activity">
    <reaction evidence="1 9">
        <text>a myo-inositol phosphate + H2O = myo-inositol + phosphate</text>
        <dbReference type="Rhea" id="RHEA:24056"/>
        <dbReference type="ChEBI" id="CHEBI:15377"/>
        <dbReference type="ChEBI" id="CHEBI:17268"/>
        <dbReference type="ChEBI" id="CHEBI:43474"/>
        <dbReference type="ChEBI" id="CHEBI:84139"/>
        <dbReference type="EC" id="3.1.3.25"/>
    </reaction>
</comment>
<comment type="pathway">
    <text evidence="3 9">Polyol metabolism; myo-inositol biosynthesis; myo-inositol from D-glucose 6-phosphate: step 2/2.</text>
</comment>
<dbReference type="Gene3D" id="3.30.540.10">
    <property type="entry name" value="Fructose-1,6-Bisphosphatase, subunit A, domain 1"/>
    <property type="match status" value="1"/>
</dbReference>
<keyword evidence="6 9" id="KW-0378">Hydrolase</keyword>
<dbReference type="UniPathway" id="UPA00823">
    <property type="reaction ID" value="UER00788"/>
</dbReference>
<feature type="binding site" evidence="8">
    <location>
        <position position="92"/>
    </location>
    <ligand>
        <name>Mg(2+)</name>
        <dbReference type="ChEBI" id="CHEBI:18420"/>
        <label>1</label>
        <note>catalytic</note>
    </ligand>
</feature>
<dbReference type="PRINTS" id="PR00377">
    <property type="entry name" value="IMPHPHTASES"/>
</dbReference>
<dbReference type="Proteomes" id="UP000549394">
    <property type="component" value="Unassembled WGS sequence"/>
</dbReference>
<dbReference type="AlphaFoldDB" id="A0A7I8V411"/>
<dbReference type="GO" id="GO:0006021">
    <property type="term" value="P:inositol biosynthetic process"/>
    <property type="evidence" value="ECO:0007669"/>
    <property type="project" value="UniProtKB-UniPathway"/>
</dbReference>
<name>A0A7I8V411_9ANNE</name>
<dbReference type="InterPro" id="IPR000760">
    <property type="entry name" value="Inositol_monophosphatase-like"/>
</dbReference>
<evidence type="ECO:0000256" key="3">
    <source>
        <dbReference type="ARBA" id="ARBA00005152"/>
    </source>
</evidence>
<protein>
    <recommendedName>
        <fullName evidence="9">Inositol-1-monophosphatase</fullName>
        <ecNumber evidence="9">3.1.3.25</ecNumber>
    </recommendedName>
</protein>
<gene>
    <name evidence="10" type="ORF">DGYR_LOCUS182</name>
</gene>
<comment type="similarity">
    <text evidence="4 9">Belongs to the inositol monophosphatase superfamily.</text>
</comment>